<dbReference type="InterPro" id="IPR034556">
    <property type="entry name" value="tRNA_wybutosine-synthase"/>
</dbReference>
<name>A0AAJ7PIZ4_LATCA</name>
<sequence length="135" mass="15412">MGPGFSMGSYTMYWYRQNHHGAPVEFLTKEYDQTSKEEGRGDGQMVKLSKLNGVKKIEDEGERREMITPALREALTKQGYKLIGSHSGVKLCRWTKSMLRGRGGCYKHTFYGIESHRCMETTPSLACANKCVFCW</sequence>
<dbReference type="InterPro" id="IPR013785">
    <property type="entry name" value="Aldolase_TIM"/>
</dbReference>
<dbReference type="GeneID" id="108880259"/>
<evidence type="ECO:0000313" key="2">
    <source>
        <dbReference type="RefSeq" id="XP_018527233.2"/>
    </source>
</evidence>
<accession>A0AAJ7PIZ4</accession>
<proteinExistence type="predicted"/>
<dbReference type="RefSeq" id="XP_018527233.2">
    <property type="nucleotide sequence ID" value="XM_018671717.2"/>
</dbReference>
<dbReference type="GO" id="GO:0031591">
    <property type="term" value="P:wybutosine biosynthetic process"/>
    <property type="evidence" value="ECO:0007669"/>
    <property type="project" value="TreeGrafter"/>
</dbReference>
<gene>
    <name evidence="2" type="primary">LOC108880259</name>
</gene>
<dbReference type="PANTHER" id="PTHR13930:SF0">
    <property type="entry name" value="S-ADENOSYL-L-METHIONINE-DEPENDENT TRNA 4-DEMETHYLWYOSINE SYNTHASE TYW1-RELATED"/>
    <property type="match status" value="1"/>
</dbReference>
<dbReference type="Gene3D" id="3.20.20.70">
    <property type="entry name" value="Aldolase class I"/>
    <property type="match status" value="1"/>
</dbReference>
<dbReference type="KEGG" id="lcf:108880259"/>
<dbReference type="PANTHER" id="PTHR13930">
    <property type="entry name" value="S-ADENOSYL-L-METHIONINE-DEPENDENT TRNA 4-DEMETHYLWYOSINE SYNTHASE"/>
    <property type="match status" value="1"/>
</dbReference>
<reference evidence="2" key="1">
    <citation type="submission" date="2025-08" db="UniProtKB">
        <authorList>
            <consortium name="RefSeq"/>
        </authorList>
    </citation>
    <scope>IDENTIFICATION</scope>
    <source>
        <tissue evidence="2">Brain</tissue>
    </source>
</reference>
<organism evidence="1 2">
    <name type="scientific">Lates calcarifer</name>
    <name type="common">Barramundi</name>
    <name type="synonym">Holocentrus calcarifer</name>
    <dbReference type="NCBI Taxonomy" id="8187"/>
    <lineage>
        <taxon>Eukaryota</taxon>
        <taxon>Metazoa</taxon>
        <taxon>Chordata</taxon>
        <taxon>Craniata</taxon>
        <taxon>Vertebrata</taxon>
        <taxon>Euteleostomi</taxon>
        <taxon>Actinopterygii</taxon>
        <taxon>Neopterygii</taxon>
        <taxon>Teleostei</taxon>
        <taxon>Neoteleostei</taxon>
        <taxon>Acanthomorphata</taxon>
        <taxon>Carangaria</taxon>
        <taxon>Carangaria incertae sedis</taxon>
        <taxon>Centropomidae</taxon>
        <taxon>Lates</taxon>
    </lineage>
</organism>
<feature type="non-terminal residue" evidence="2">
    <location>
        <position position="135"/>
    </location>
</feature>
<dbReference type="AlphaFoldDB" id="A0AAJ7PIZ4"/>
<dbReference type="GO" id="GO:0051539">
    <property type="term" value="F:4 iron, 4 sulfur cluster binding"/>
    <property type="evidence" value="ECO:0007669"/>
    <property type="project" value="InterPro"/>
</dbReference>
<evidence type="ECO:0000313" key="1">
    <source>
        <dbReference type="Proteomes" id="UP000694890"/>
    </source>
</evidence>
<protein>
    <submittedName>
        <fullName evidence="2">S-adenosyl-L-methionine-dependent tRNA 4-demethylwyosine synthase TYW1-like</fullName>
    </submittedName>
</protein>
<dbReference type="Proteomes" id="UP000694890">
    <property type="component" value="Unplaced"/>
</dbReference>